<feature type="region of interest" description="Disordered" evidence="1">
    <location>
        <begin position="35"/>
        <end position="54"/>
    </location>
</feature>
<organism evidence="2 3">
    <name type="scientific">Pogonophryne albipinna</name>
    <dbReference type="NCBI Taxonomy" id="1090488"/>
    <lineage>
        <taxon>Eukaryota</taxon>
        <taxon>Metazoa</taxon>
        <taxon>Chordata</taxon>
        <taxon>Craniata</taxon>
        <taxon>Vertebrata</taxon>
        <taxon>Euteleostomi</taxon>
        <taxon>Actinopterygii</taxon>
        <taxon>Neopterygii</taxon>
        <taxon>Teleostei</taxon>
        <taxon>Neoteleostei</taxon>
        <taxon>Acanthomorphata</taxon>
        <taxon>Eupercaria</taxon>
        <taxon>Perciformes</taxon>
        <taxon>Notothenioidei</taxon>
        <taxon>Pogonophryne</taxon>
    </lineage>
</organism>
<feature type="non-terminal residue" evidence="2">
    <location>
        <position position="1"/>
    </location>
</feature>
<keyword evidence="3" id="KW-1185">Reference proteome</keyword>
<protein>
    <submittedName>
        <fullName evidence="2">Uncharacterized protein</fullName>
    </submittedName>
</protein>
<reference evidence="2" key="1">
    <citation type="submission" date="2022-11" db="EMBL/GenBank/DDBJ databases">
        <title>Chromosome-level genome of Pogonophryne albipinna.</title>
        <authorList>
            <person name="Jo E."/>
        </authorList>
    </citation>
    <scope>NUCLEOTIDE SEQUENCE</scope>
    <source>
        <strain evidence="2">SGF0006</strain>
        <tissue evidence="2">Muscle</tissue>
    </source>
</reference>
<name>A0AAD6F7Y5_9TELE</name>
<accession>A0AAD6F7Y5</accession>
<comment type="caution">
    <text evidence="2">The sequence shown here is derived from an EMBL/GenBank/DDBJ whole genome shotgun (WGS) entry which is preliminary data.</text>
</comment>
<dbReference type="Proteomes" id="UP001219934">
    <property type="component" value="Unassembled WGS sequence"/>
</dbReference>
<gene>
    <name evidence="2" type="ORF">JOQ06_003951</name>
</gene>
<dbReference type="AlphaFoldDB" id="A0AAD6F7Y5"/>
<dbReference type="EMBL" id="JAPTMU010000022">
    <property type="protein sequence ID" value="KAJ4925004.1"/>
    <property type="molecule type" value="Genomic_DNA"/>
</dbReference>
<evidence type="ECO:0000313" key="2">
    <source>
        <dbReference type="EMBL" id="KAJ4925004.1"/>
    </source>
</evidence>
<sequence>VYYACQQDCRIPFTRLRRQNHTSAAAGAHGFDHTVGNAHLAPAQTEGSVEKLPH</sequence>
<evidence type="ECO:0000256" key="1">
    <source>
        <dbReference type="SAM" id="MobiDB-lite"/>
    </source>
</evidence>
<evidence type="ECO:0000313" key="3">
    <source>
        <dbReference type="Proteomes" id="UP001219934"/>
    </source>
</evidence>
<proteinExistence type="predicted"/>